<dbReference type="Proteomes" id="UP000000238">
    <property type="component" value="Chromosome"/>
</dbReference>
<dbReference type="Pfam" id="PF04338">
    <property type="entry name" value="DUF481"/>
    <property type="match status" value="1"/>
</dbReference>
<feature type="compositionally biased region" description="Polar residues" evidence="1">
    <location>
        <begin position="41"/>
        <end position="64"/>
    </location>
</feature>
<organism evidence="3 4">
    <name type="scientific">Hahella chejuensis (strain KCTC 2396)</name>
    <dbReference type="NCBI Taxonomy" id="349521"/>
    <lineage>
        <taxon>Bacteria</taxon>
        <taxon>Pseudomonadati</taxon>
        <taxon>Pseudomonadota</taxon>
        <taxon>Gammaproteobacteria</taxon>
        <taxon>Oceanospirillales</taxon>
        <taxon>Hahellaceae</taxon>
        <taxon>Hahella</taxon>
    </lineage>
</organism>
<keyword evidence="4" id="KW-1185">Reference proteome</keyword>
<evidence type="ECO:0000256" key="2">
    <source>
        <dbReference type="SAM" id="SignalP"/>
    </source>
</evidence>
<name>Q2SHY4_HAHCH</name>
<dbReference type="EMBL" id="CP000155">
    <property type="protein sequence ID" value="ABC29740.1"/>
    <property type="molecule type" value="Genomic_DNA"/>
</dbReference>
<evidence type="ECO:0000256" key="1">
    <source>
        <dbReference type="SAM" id="MobiDB-lite"/>
    </source>
</evidence>
<dbReference type="RefSeq" id="WP_011396809.1">
    <property type="nucleotide sequence ID" value="NC_007645.1"/>
</dbReference>
<dbReference type="AlphaFoldDB" id="Q2SHY4"/>
<accession>Q2SHY4</accession>
<dbReference type="HOGENOM" id="CLU_942551_0_0_6"/>
<feature type="region of interest" description="Disordered" evidence="1">
    <location>
        <begin position="30"/>
        <end position="64"/>
    </location>
</feature>
<feature type="chain" id="PRO_5004215085" description="Salt-induced outer membrane protein" evidence="2">
    <location>
        <begin position="28"/>
        <end position="295"/>
    </location>
</feature>
<proteinExistence type="predicted"/>
<dbReference type="InterPro" id="IPR007433">
    <property type="entry name" value="DUF481"/>
</dbReference>
<feature type="signal peptide" evidence="2">
    <location>
        <begin position="1"/>
        <end position="27"/>
    </location>
</feature>
<feature type="compositionally biased region" description="Low complexity" evidence="1">
    <location>
        <begin position="30"/>
        <end position="40"/>
    </location>
</feature>
<evidence type="ECO:0000313" key="3">
    <source>
        <dbReference type="EMBL" id="ABC29740.1"/>
    </source>
</evidence>
<evidence type="ECO:0000313" key="4">
    <source>
        <dbReference type="Proteomes" id="UP000000238"/>
    </source>
</evidence>
<reference evidence="3 4" key="1">
    <citation type="journal article" date="2005" name="Nucleic Acids Res.">
        <title>Genomic blueprint of Hahella chejuensis, a marine microbe producing an algicidal agent.</title>
        <authorList>
            <person name="Jeong H."/>
            <person name="Yim J.H."/>
            <person name="Lee C."/>
            <person name="Choi S.-H."/>
            <person name="Park Y.K."/>
            <person name="Yoon S.H."/>
            <person name="Hur C.-G."/>
            <person name="Kang H.-Y."/>
            <person name="Kim D."/>
            <person name="Lee H.H."/>
            <person name="Park K.H."/>
            <person name="Park S.-H."/>
            <person name="Park H.-S."/>
            <person name="Lee H.K."/>
            <person name="Oh T.K."/>
            <person name="Kim J.F."/>
        </authorList>
    </citation>
    <scope>NUCLEOTIDE SEQUENCE [LARGE SCALE GENOMIC DNA]</scope>
    <source>
        <strain evidence="3 4">KCTC 2396</strain>
    </source>
</reference>
<gene>
    <name evidence="3" type="ordered locus">HCH_02970</name>
</gene>
<sequence length="295" mass="32856">MERSSGVASLSVFFPVFALMFSPVAAAEESASTSTAAASTQSVQDKTQSAQDKNQSVQDKTQSPLRKMLNMPDALTIGASASITSSRGQTDYDSRTYVLEASWTTSKNIISTYNQIQRSETGPQVLSDKKSSDNFWQYNFSQLYYLLAGYRYSTDEIQLVDREHEVFLAPGFYPYRTQTCRLSTAAGVVYLSQDYSETAILAGEDPHEESWRYGAYEAFDCAFMGKALSLSQSVIYSQNKDDDDDYRYRSMISAAVPMAYGLSVSVSYNVSYDNQPKFGVDKKQADLTTALSYKF</sequence>
<dbReference type="OrthoDB" id="6198872at2"/>
<keyword evidence="2" id="KW-0732">Signal</keyword>
<evidence type="ECO:0008006" key="5">
    <source>
        <dbReference type="Google" id="ProtNLM"/>
    </source>
</evidence>
<dbReference type="KEGG" id="hch:HCH_02970"/>
<protein>
    <recommendedName>
        <fullName evidence="5">Salt-induced outer membrane protein</fullName>
    </recommendedName>
</protein>